<sequence length="126" mass="13587">MAGIAVKGIGMVGWVRDQSEGMGRVRRVFEGPSGSVALLVQEEVALSTNVYGFSGGRMATGARDVDAFGHLVHDEVVQVAEMLVPLIHVVECVCVCDWNIMKINRTSEVVVVQVGVELVVVDFVMK</sequence>
<accession>A0ACB9HLA3</accession>
<dbReference type="Proteomes" id="UP001056120">
    <property type="component" value="Linkage Group LG12"/>
</dbReference>
<reference evidence="2" key="1">
    <citation type="journal article" date="2022" name="Mol. Ecol. Resour.">
        <title>The genomes of chicory, endive, great burdock and yacon provide insights into Asteraceae palaeo-polyploidization history and plant inulin production.</title>
        <authorList>
            <person name="Fan W."/>
            <person name="Wang S."/>
            <person name="Wang H."/>
            <person name="Wang A."/>
            <person name="Jiang F."/>
            <person name="Liu H."/>
            <person name="Zhao H."/>
            <person name="Xu D."/>
            <person name="Zhang Y."/>
        </authorList>
    </citation>
    <scope>NUCLEOTIDE SEQUENCE [LARGE SCALE GENOMIC DNA]</scope>
    <source>
        <strain evidence="2">cv. Yunnan</strain>
    </source>
</reference>
<reference evidence="1 2" key="2">
    <citation type="journal article" date="2022" name="Mol. Ecol. Resour.">
        <title>The genomes of chicory, endive, great burdock and yacon provide insights into Asteraceae paleo-polyploidization history and plant inulin production.</title>
        <authorList>
            <person name="Fan W."/>
            <person name="Wang S."/>
            <person name="Wang H."/>
            <person name="Wang A."/>
            <person name="Jiang F."/>
            <person name="Liu H."/>
            <person name="Zhao H."/>
            <person name="Xu D."/>
            <person name="Zhang Y."/>
        </authorList>
    </citation>
    <scope>NUCLEOTIDE SEQUENCE [LARGE SCALE GENOMIC DNA]</scope>
    <source>
        <strain evidence="2">cv. Yunnan</strain>
        <tissue evidence="1">Leaves</tissue>
    </source>
</reference>
<proteinExistence type="predicted"/>
<organism evidence="1 2">
    <name type="scientific">Smallanthus sonchifolius</name>
    <dbReference type="NCBI Taxonomy" id="185202"/>
    <lineage>
        <taxon>Eukaryota</taxon>
        <taxon>Viridiplantae</taxon>
        <taxon>Streptophyta</taxon>
        <taxon>Embryophyta</taxon>
        <taxon>Tracheophyta</taxon>
        <taxon>Spermatophyta</taxon>
        <taxon>Magnoliopsida</taxon>
        <taxon>eudicotyledons</taxon>
        <taxon>Gunneridae</taxon>
        <taxon>Pentapetalae</taxon>
        <taxon>asterids</taxon>
        <taxon>campanulids</taxon>
        <taxon>Asterales</taxon>
        <taxon>Asteraceae</taxon>
        <taxon>Asteroideae</taxon>
        <taxon>Heliantheae alliance</taxon>
        <taxon>Millerieae</taxon>
        <taxon>Smallanthus</taxon>
    </lineage>
</organism>
<comment type="caution">
    <text evidence="1">The sequence shown here is derived from an EMBL/GenBank/DDBJ whole genome shotgun (WGS) entry which is preliminary data.</text>
</comment>
<evidence type="ECO:0000313" key="1">
    <source>
        <dbReference type="EMBL" id="KAI3796704.1"/>
    </source>
</evidence>
<gene>
    <name evidence="1" type="ORF">L1987_39383</name>
</gene>
<protein>
    <submittedName>
        <fullName evidence="1">Uncharacterized protein</fullName>
    </submittedName>
</protein>
<keyword evidence="2" id="KW-1185">Reference proteome</keyword>
<name>A0ACB9HLA3_9ASTR</name>
<evidence type="ECO:0000313" key="2">
    <source>
        <dbReference type="Proteomes" id="UP001056120"/>
    </source>
</evidence>
<dbReference type="EMBL" id="CM042029">
    <property type="protein sequence ID" value="KAI3796704.1"/>
    <property type="molecule type" value="Genomic_DNA"/>
</dbReference>